<dbReference type="Proteomes" id="UP001179952">
    <property type="component" value="Unassembled WGS sequence"/>
</dbReference>
<sequence>MHQPVVTITSTNVTLYEERPPSNLKAMVPINSNTQKRLRPDSAKEEARDVPPKKRVVVHTMPILQWGILWTTA</sequence>
<name>A0AAV8ZXA3_ACOGR</name>
<organism evidence="2 3">
    <name type="scientific">Acorus gramineus</name>
    <name type="common">Dwarf sweet flag</name>
    <dbReference type="NCBI Taxonomy" id="55184"/>
    <lineage>
        <taxon>Eukaryota</taxon>
        <taxon>Viridiplantae</taxon>
        <taxon>Streptophyta</taxon>
        <taxon>Embryophyta</taxon>
        <taxon>Tracheophyta</taxon>
        <taxon>Spermatophyta</taxon>
        <taxon>Magnoliopsida</taxon>
        <taxon>Liliopsida</taxon>
        <taxon>Acoraceae</taxon>
        <taxon>Acorus</taxon>
    </lineage>
</organism>
<gene>
    <name evidence="2" type="ORF">QJS04_geneDACA019895</name>
</gene>
<feature type="region of interest" description="Disordered" evidence="1">
    <location>
        <begin position="24"/>
        <end position="51"/>
    </location>
</feature>
<keyword evidence="3" id="KW-1185">Reference proteome</keyword>
<accession>A0AAV8ZXA3</accession>
<proteinExistence type="predicted"/>
<comment type="caution">
    <text evidence="2">The sequence shown here is derived from an EMBL/GenBank/DDBJ whole genome shotgun (WGS) entry which is preliminary data.</text>
</comment>
<dbReference type="EMBL" id="JAUJYN010000037">
    <property type="protein sequence ID" value="KAK1257662.1"/>
    <property type="molecule type" value="Genomic_DNA"/>
</dbReference>
<reference evidence="2" key="1">
    <citation type="journal article" date="2023" name="Nat. Commun.">
        <title>Diploid and tetraploid genomes of Acorus and the evolution of monocots.</title>
        <authorList>
            <person name="Ma L."/>
            <person name="Liu K.W."/>
            <person name="Li Z."/>
            <person name="Hsiao Y.Y."/>
            <person name="Qi Y."/>
            <person name="Fu T."/>
            <person name="Tang G.D."/>
            <person name="Zhang D."/>
            <person name="Sun W.H."/>
            <person name="Liu D.K."/>
            <person name="Li Y."/>
            <person name="Chen G.Z."/>
            <person name="Liu X.D."/>
            <person name="Liao X.Y."/>
            <person name="Jiang Y.T."/>
            <person name="Yu X."/>
            <person name="Hao Y."/>
            <person name="Huang J."/>
            <person name="Zhao X.W."/>
            <person name="Ke S."/>
            <person name="Chen Y.Y."/>
            <person name="Wu W.L."/>
            <person name="Hsu J.L."/>
            <person name="Lin Y.F."/>
            <person name="Huang M.D."/>
            <person name="Li C.Y."/>
            <person name="Huang L."/>
            <person name="Wang Z.W."/>
            <person name="Zhao X."/>
            <person name="Zhong W.Y."/>
            <person name="Peng D.H."/>
            <person name="Ahmad S."/>
            <person name="Lan S."/>
            <person name="Zhang J.S."/>
            <person name="Tsai W.C."/>
            <person name="Van de Peer Y."/>
            <person name="Liu Z.J."/>
        </authorList>
    </citation>
    <scope>NUCLEOTIDE SEQUENCE</scope>
    <source>
        <strain evidence="2">SCP</strain>
    </source>
</reference>
<feature type="compositionally biased region" description="Basic and acidic residues" evidence="1">
    <location>
        <begin position="38"/>
        <end position="51"/>
    </location>
</feature>
<reference evidence="2" key="2">
    <citation type="submission" date="2023-06" db="EMBL/GenBank/DDBJ databases">
        <authorList>
            <person name="Ma L."/>
            <person name="Liu K.-W."/>
            <person name="Li Z."/>
            <person name="Hsiao Y.-Y."/>
            <person name="Qi Y."/>
            <person name="Fu T."/>
            <person name="Tang G."/>
            <person name="Zhang D."/>
            <person name="Sun W.-H."/>
            <person name="Liu D.-K."/>
            <person name="Li Y."/>
            <person name="Chen G.-Z."/>
            <person name="Liu X.-D."/>
            <person name="Liao X.-Y."/>
            <person name="Jiang Y.-T."/>
            <person name="Yu X."/>
            <person name="Hao Y."/>
            <person name="Huang J."/>
            <person name="Zhao X.-W."/>
            <person name="Ke S."/>
            <person name="Chen Y.-Y."/>
            <person name="Wu W.-L."/>
            <person name="Hsu J.-L."/>
            <person name="Lin Y.-F."/>
            <person name="Huang M.-D."/>
            <person name="Li C.-Y."/>
            <person name="Huang L."/>
            <person name="Wang Z.-W."/>
            <person name="Zhao X."/>
            <person name="Zhong W.-Y."/>
            <person name="Peng D.-H."/>
            <person name="Ahmad S."/>
            <person name="Lan S."/>
            <person name="Zhang J.-S."/>
            <person name="Tsai W.-C."/>
            <person name="Van De Peer Y."/>
            <person name="Liu Z.-J."/>
        </authorList>
    </citation>
    <scope>NUCLEOTIDE SEQUENCE</scope>
    <source>
        <strain evidence="2">SCP</strain>
        <tissue evidence="2">Leaves</tissue>
    </source>
</reference>
<dbReference type="AlphaFoldDB" id="A0AAV8ZXA3"/>
<evidence type="ECO:0000313" key="3">
    <source>
        <dbReference type="Proteomes" id="UP001179952"/>
    </source>
</evidence>
<protein>
    <submittedName>
        <fullName evidence="2">Uncharacterized protein</fullName>
    </submittedName>
</protein>
<evidence type="ECO:0000313" key="2">
    <source>
        <dbReference type="EMBL" id="KAK1257662.1"/>
    </source>
</evidence>
<evidence type="ECO:0000256" key="1">
    <source>
        <dbReference type="SAM" id="MobiDB-lite"/>
    </source>
</evidence>